<evidence type="ECO:0000313" key="2">
    <source>
        <dbReference type="EMBL" id="MPC74938.1"/>
    </source>
</evidence>
<dbReference type="EMBL" id="VSRR010040025">
    <property type="protein sequence ID" value="MPC74938.1"/>
    <property type="molecule type" value="Genomic_DNA"/>
</dbReference>
<accession>A0A5B7I1V4</accession>
<name>A0A5B7I1V4_PORTR</name>
<dbReference type="AlphaFoldDB" id="A0A5B7I1V4"/>
<comment type="caution">
    <text evidence="2">The sequence shown here is derived from an EMBL/GenBank/DDBJ whole genome shotgun (WGS) entry which is preliminary data.</text>
</comment>
<sequence length="88" mass="9495">MVLLLGQCKGTSGRMIEAVFVEKSGHARLVADPKAWQWSDPEPPVTSRSGSRQGAGKEGEVRAQNGGEGEKAGSELRTGRRGEKWTEE</sequence>
<organism evidence="2 3">
    <name type="scientific">Portunus trituberculatus</name>
    <name type="common">Swimming crab</name>
    <name type="synonym">Neptunus trituberculatus</name>
    <dbReference type="NCBI Taxonomy" id="210409"/>
    <lineage>
        <taxon>Eukaryota</taxon>
        <taxon>Metazoa</taxon>
        <taxon>Ecdysozoa</taxon>
        <taxon>Arthropoda</taxon>
        <taxon>Crustacea</taxon>
        <taxon>Multicrustacea</taxon>
        <taxon>Malacostraca</taxon>
        <taxon>Eumalacostraca</taxon>
        <taxon>Eucarida</taxon>
        <taxon>Decapoda</taxon>
        <taxon>Pleocyemata</taxon>
        <taxon>Brachyura</taxon>
        <taxon>Eubrachyura</taxon>
        <taxon>Portunoidea</taxon>
        <taxon>Portunidae</taxon>
        <taxon>Portuninae</taxon>
        <taxon>Portunus</taxon>
    </lineage>
</organism>
<reference evidence="2 3" key="1">
    <citation type="submission" date="2019-05" db="EMBL/GenBank/DDBJ databases">
        <title>Another draft genome of Portunus trituberculatus and its Hox gene families provides insights of decapod evolution.</title>
        <authorList>
            <person name="Jeong J.-H."/>
            <person name="Song I."/>
            <person name="Kim S."/>
            <person name="Choi T."/>
            <person name="Kim D."/>
            <person name="Ryu S."/>
            <person name="Kim W."/>
        </authorList>
    </citation>
    <scope>NUCLEOTIDE SEQUENCE [LARGE SCALE GENOMIC DNA]</scope>
    <source>
        <tissue evidence="2">Muscle</tissue>
    </source>
</reference>
<evidence type="ECO:0000313" key="3">
    <source>
        <dbReference type="Proteomes" id="UP000324222"/>
    </source>
</evidence>
<feature type="region of interest" description="Disordered" evidence="1">
    <location>
        <begin position="34"/>
        <end position="88"/>
    </location>
</feature>
<evidence type="ECO:0000256" key="1">
    <source>
        <dbReference type="SAM" id="MobiDB-lite"/>
    </source>
</evidence>
<protein>
    <submittedName>
        <fullName evidence="2">Uncharacterized protein</fullName>
    </submittedName>
</protein>
<dbReference type="Proteomes" id="UP000324222">
    <property type="component" value="Unassembled WGS sequence"/>
</dbReference>
<keyword evidence="3" id="KW-1185">Reference proteome</keyword>
<proteinExistence type="predicted"/>
<feature type="compositionally biased region" description="Basic and acidic residues" evidence="1">
    <location>
        <begin position="68"/>
        <end position="88"/>
    </location>
</feature>
<gene>
    <name evidence="2" type="ORF">E2C01_069318</name>
</gene>